<evidence type="ECO:0000256" key="5">
    <source>
        <dbReference type="SAM" id="MobiDB-lite"/>
    </source>
</evidence>
<protein>
    <submittedName>
        <fullName evidence="8">RNA polymerase sigma-70 factor (ECF subfamily)</fullName>
    </submittedName>
</protein>
<evidence type="ECO:0000256" key="4">
    <source>
        <dbReference type="ARBA" id="ARBA00023163"/>
    </source>
</evidence>
<evidence type="ECO:0000256" key="1">
    <source>
        <dbReference type="ARBA" id="ARBA00010641"/>
    </source>
</evidence>
<keyword evidence="9" id="KW-1185">Reference proteome</keyword>
<dbReference type="Pfam" id="PF08281">
    <property type="entry name" value="Sigma70_r4_2"/>
    <property type="match status" value="1"/>
</dbReference>
<feature type="region of interest" description="Disordered" evidence="5">
    <location>
        <begin position="1"/>
        <end position="23"/>
    </location>
</feature>
<dbReference type="SUPFAM" id="SSF88659">
    <property type="entry name" value="Sigma3 and sigma4 domains of RNA polymerase sigma factors"/>
    <property type="match status" value="1"/>
</dbReference>
<evidence type="ECO:0000259" key="7">
    <source>
        <dbReference type="Pfam" id="PF08281"/>
    </source>
</evidence>
<name>A0ABT9STT5_9GAMM</name>
<dbReference type="Gene3D" id="1.10.1740.10">
    <property type="match status" value="1"/>
</dbReference>
<sequence>MMTPDPASKKVTPLGATRRVSHSANQAATDARYWAEQMAGVAARQDTDCFMRIYDYYAPRLLRYLLGLKVAAPQAEELVQEVMLRLWRRAGLFDPARASLSTWLFRVARNLSIDSRRGEPSWLESKRDLDWLDQLGCDDPASSAESFTDHAVIARAIDALPAVQARLIRMSYFEAKSHSEIANELGMPLGSVKSHLRRAFARLQAGLKGVQ</sequence>
<dbReference type="CDD" id="cd06171">
    <property type="entry name" value="Sigma70_r4"/>
    <property type="match status" value="1"/>
</dbReference>
<keyword evidence="2" id="KW-0805">Transcription regulation</keyword>
<feature type="domain" description="RNA polymerase sigma-70 region 2" evidence="6">
    <location>
        <begin position="53"/>
        <end position="118"/>
    </location>
</feature>
<dbReference type="Proteomes" id="UP001237737">
    <property type="component" value="Unassembled WGS sequence"/>
</dbReference>
<reference evidence="8 9" key="1">
    <citation type="submission" date="2023-07" db="EMBL/GenBank/DDBJ databases">
        <title>Sorghum-associated microbial communities from plants grown in Nebraska, USA.</title>
        <authorList>
            <person name="Schachtman D."/>
        </authorList>
    </citation>
    <scope>NUCLEOTIDE SEQUENCE [LARGE SCALE GENOMIC DNA]</scope>
    <source>
        <strain evidence="8 9">CC60</strain>
    </source>
</reference>
<accession>A0ABT9STT5</accession>
<gene>
    <name evidence="8" type="ORF">J2T07_000561</name>
</gene>
<keyword evidence="3" id="KW-0731">Sigma factor</keyword>
<dbReference type="InterPro" id="IPR013325">
    <property type="entry name" value="RNA_pol_sigma_r2"/>
</dbReference>
<proteinExistence type="inferred from homology"/>
<dbReference type="PANTHER" id="PTHR43133:SF62">
    <property type="entry name" value="RNA POLYMERASE SIGMA FACTOR SIGZ"/>
    <property type="match status" value="1"/>
</dbReference>
<dbReference type="InterPro" id="IPR039425">
    <property type="entry name" value="RNA_pol_sigma-70-like"/>
</dbReference>
<dbReference type="SUPFAM" id="SSF88946">
    <property type="entry name" value="Sigma2 domain of RNA polymerase sigma factors"/>
    <property type="match status" value="1"/>
</dbReference>
<dbReference type="InterPro" id="IPR007627">
    <property type="entry name" value="RNA_pol_sigma70_r2"/>
</dbReference>
<dbReference type="EMBL" id="JAUSSK010000001">
    <property type="protein sequence ID" value="MDQ0008402.1"/>
    <property type="molecule type" value="Genomic_DNA"/>
</dbReference>
<dbReference type="Pfam" id="PF04542">
    <property type="entry name" value="Sigma70_r2"/>
    <property type="match status" value="1"/>
</dbReference>
<evidence type="ECO:0000259" key="6">
    <source>
        <dbReference type="Pfam" id="PF04542"/>
    </source>
</evidence>
<dbReference type="Gene3D" id="1.10.10.10">
    <property type="entry name" value="Winged helix-like DNA-binding domain superfamily/Winged helix DNA-binding domain"/>
    <property type="match status" value="1"/>
</dbReference>
<dbReference type="PANTHER" id="PTHR43133">
    <property type="entry name" value="RNA POLYMERASE ECF-TYPE SIGMA FACTO"/>
    <property type="match status" value="1"/>
</dbReference>
<dbReference type="NCBIfam" id="TIGR02937">
    <property type="entry name" value="sigma70-ECF"/>
    <property type="match status" value="1"/>
</dbReference>
<organism evidence="8 9">
    <name type="scientific">Luteibacter jiangsuensis</name>
    <dbReference type="NCBI Taxonomy" id="637577"/>
    <lineage>
        <taxon>Bacteria</taxon>
        <taxon>Pseudomonadati</taxon>
        <taxon>Pseudomonadota</taxon>
        <taxon>Gammaproteobacteria</taxon>
        <taxon>Lysobacterales</taxon>
        <taxon>Rhodanobacteraceae</taxon>
        <taxon>Luteibacter</taxon>
    </lineage>
</organism>
<evidence type="ECO:0000313" key="9">
    <source>
        <dbReference type="Proteomes" id="UP001237737"/>
    </source>
</evidence>
<dbReference type="InterPro" id="IPR036388">
    <property type="entry name" value="WH-like_DNA-bd_sf"/>
</dbReference>
<comment type="caution">
    <text evidence="8">The sequence shown here is derived from an EMBL/GenBank/DDBJ whole genome shotgun (WGS) entry which is preliminary data.</text>
</comment>
<evidence type="ECO:0000313" key="8">
    <source>
        <dbReference type="EMBL" id="MDQ0008402.1"/>
    </source>
</evidence>
<dbReference type="InterPro" id="IPR013249">
    <property type="entry name" value="RNA_pol_sigma70_r4_t2"/>
</dbReference>
<evidence type="ECO:0000256" key="3">
    <source>
        <dbReference type="ARBA" id="ARBA00023082"/>
    </source>
</evidence>
<keyword evidence="4" id="KW-0804">Transcription</keyword>
<dbReference type="InterPro" id="IPR014284">
    <property type="entry name" value="RNA_pol_sigma-70_dom"/>
</dbReference>
<evidence type="ECO:0000256" key="2">
    <source>
        <dbReference type="ARBA" id="ARBA00023015"/>
    </source>
</evidence>
<dbReference type="InterPro" id="IPR013324">
    <property type="entry name" value="RNA_pol_sigma_r3/r4-like"/>
</dbReference>
<feature type="domain" description="RNA polymerase sigma factor 70 region 4 type 2" evidence="7">
    <location>
        <begin position="153"/>
        <end position="203"/>
    </location>
</feature>
<comment type="similarity">
    <text evidence="1">Belongs to the sigma-70 factor family. ECF subfamily.</text>
</comment>